<dbReference type="RefSeq" id="WP_187762793.1">
    <property type="nucleotide sequence ID" value="NZ_CP061038.1"/>
</dbReference>
<reference evidence="1 2" key="1">
    <citation type="submission" date="2020-09" db="EMBL/GenBank/DDBJ databases">
        <title>Sphingomonas sp., a new species isolated from pork steak.</title>
        <authorList>
            <person name="Heidler von Heilborn D."/>
        </authorList>
    </citation>
    <scope>NUCLEOTIDE SEQUENCE [LARGE SCALE GENOMIC DNA]</scope>
    <source>
        <strain evidence="2">S8-3T</strain>
    </source>
</reference>
<dbReference type="EMBL" id="CP061038">
    <property type="protein sequence ID" value="QNQ10499.1"/>
    <property type="molecule type" value="Genomic_DNA"/>
</dbReference>
<dbReference type="AlphaFoldDB" id="A0A7H0LLE6"/>
<proteinExistence type="predicted"/>
<sequence length="188" mass="20915">MSSDRPSRERPNRERRVVPPLDAGALERLALRYVERFSTTRARLAEYLTRKIRTRGWEGDGADPVAIAERMAELGYIDDRAFGEARASAMARRGLGKRRVTGAFRQAGIDAEDAEALAPAIEARALDAALTFARKKRIGPFAPEAADRPLREKQIAAMIRGGHEFTLSRRIATMAPGEDIDTLSRDWP</sequence>
<dbReference type="InterPro" id="IPR036388">
    <property type="entry name" value="WH-like_DNA-bd_sf"/>
</dbReference>
<accession>A0A7H0LLE6</accession>
<name>A0A7H0LLE6_9SPHN</name>
<protein>
    <submittedName>
        <fullName evidence="1">RecX family transcriptional regulator</fullName>
    </submittedName>
</protein>
<dbReference type="Proteomes" id="UP000516148">
    <property type="component" value="Chromosome"/>
</dbReference>
<keyword evidence="2" id="KW-1185">Reference proteome</keyword>
<organism evidence="1 2">
    <name type="scientific">Sphingomonas alpina</name>
    <dbReference type="NCBI Taxonomy" id="653931"/>
    <lineage>
        <taxon>Bacteria</taxon>
        <taxon>Pseudomonadati</taxon>
        <taxon>Pseudomonadota</taxon>
        <taxon>Alphaproteobacteria</taxon>
        <taxon>Sphingomonadales</taxon>
        <taxon>Sphingomonadaceae</taxon>
        <taxon>Sphingomonas</taxon>
    </lineage>
</organism>
<dbReference type="KEGG" id="spap:H3Z74_04575"/>
<evidence type="ECO:0000313" key="1">
    <source>
        <dbReference type="EMBL" id="QNQ10499.1"/>
    </source>
</evidence>
<evidence type="ECO:0000313" key="2">
    <source>
        <dbReference type="Proteomes" id="UP000516148"/>
    </source>
</evidence>
<gene>
    <name evidence="1" type="ORF">H3Z74_04575</name>
</gene>
<dbReference type="Gene3D" id="1.10.10.10">
    <property type="entry name" value="Winged helix-like DNA-binding domain superfamily/Winged helix DNA-binding domain"/>
    <property type="match status" value="1"/>
</dbReference>